<evidence type="ECO:0000256" key="8">
    <source>
        <dbReference type="PROSITE-ProRule" id="PRU00124"/>
    </source>
</evidence>
<evidence type="ECO:0000256" key="3">
    <source>
        <dbReference type="ARBA" id="ARBA00022692"/>
    </source>
</evidence>
<feature type="disulfide bond" evidence="8">
    <location>
        <begin position="70"/>
        <end position="82"/>
    </location>
</feature>
<evidence type="ECO:0000256" key="6">
    <source>
        <dbReference type="ARBA" id="ARBA00023136"/>
    </source>
</evidence>
<dbReference type="PROSITE" id="PS01209">
    <property type="entry name" value="LDLRA_1"/>
    <property type="match status" value="2"/>
</dbReference>
<keyword evidence="11" id="KW-1185">Reference proteome</keyword>
<organism evidence="10 11">
    <name type="scientific">Thelohanellus kitauei</name>
    <name type="common">Myxosporean</name>
    <dbReference type="NCBI Taxonomy" id="669202"/>
    <lineage>
        <taxon>Eukaryota</taxon>
        <taxon>Metazoa</taxon>
        <taxon>Cnidaria</taxon>
        <taxon>Myxozoa</taxon>
        <taxon>Myxosporea</taxon>
        <taxon>Bivalvulida</taxon>
        <taxon>Platysporina</taxon>
        <taxon>Myxobolidae</taxon>
        <taxon>Thelohanellus</taxon>
    </lineage>
</organism>
<keyword evidence="5 9" id="KW-1133">Transmembrane helix</keyword>
<dbReference type="InterPro" id="IPR050685">
    <property type="entry name" value="LDLR"/>
</dbReference>
<dbReference type="Proteomes" id="UP000031668">
    <property type="component" value="Unassembled WGS sequence"/>
</dbReference>
<evidence type="ECO:0000313" key="11">
    <source>
        <dbReference type="Proteomes" id="UP000031668"/>
    </source>
</evidence>
<evidence type="ECO:0000256" key="7">
    <source>
        <dbReference type="ARBA" id="ARBA00023157"/>
    </source>
</evidence>
<evidence type="ECO:0000256" key="9">
    <source>
        <dbReference type="SAM" id="Phobius"/>
    </source>
</evidence>
<dbReference type="CDD" id="cd00112">
    <property type="entry name" value="LDLa"/>
    <property type="match status" value="4"/>
</dbReference>
<dbReference type="InterPro" id="IPR023415">
    <property type="entry name" value="LDLR_class-A_CS"/>
</dbReference>
<comment type="caution">
    <text evidence="8">Lacks conserved residue(s) required for the propagation of feature annotation.</text>
</comment>
<dbReference type="InterPro" id="IPR002172">
    <property type="entry name" value="LDrepeatLR_classA_rpt"/>
</dbReference>
<proteinExistence type="predicted"/>
<keyword evidence="6 9" id="KW-0472">Membrane</keyword>
<feature type="disulfide bond" evidence="8">
    <location>
        <begin position="42"/>
        <end position="57"/>
    </location>
</feature>
<dbReference type="PRINTS" id="PR00261">
    <property type="entry name" value="LDLRECEPTOR"/>
</dbReference>
<keyword evidence="4" id="KW-0677">Repeat</keyword>
<gene>
    <name evidence="10" type="ORF">RF11_15604</name>
</gene>
<feature type="disulfide bond" evidence="8">
    <location>
        <begin position="77"/>
        <end position="95"/>
    </location>
</feature>
<accession>A0A0C2JWQ1</accession>
<name>A0A0C2JWQ1_THEKT</name>
<dbReference type="EMBL" id="JWZT01000607">
    <property type="protein sequence ID" value="KII73903.1"/>
    <property type="molecule type" value="Genomic_DNA"/>
</dbReference>
<dbReference type="PROSITE" id="PS50068">
    <property type="entry name" value="LDLRA_2"/>
    <property type="match status" value="3"/>
</dbReference>
<dbReference type="InterPro" id="IPR036055">
    <property type="entry name" value="LDL_receptor-like_sf"/>
</dbReference>
<dbReference type="Gene3D" id="4.10.1220.10">
    <property type="entry name" value="EGF-type module"/>
    <property type="match status" value="1"/>
</dbReference>
<sequence>MATKNVMDTSIAWMVQMKYSATKYQEFLCRDNQTCISIEDKCDGTYDCPDFSDELYCKACNCCFTKDETCHIDKFKCDNKNCVSKSVVCNGYDNCGDQSDEKICGSDDREFTGDIIDVDCAIKCEGKCVPHDKICDHITDCENGIDEIHCEYLNCPLDNLCIKNTQFCDGFIDCPDGVDEEDCGGVLIYKLLVSFVVLVVLSIIFLGITTIGSYRFNTTLRDVRSRLACHYRPIFDTCTLHNYLANTYHEFLLESPEALNLDDHDDLKSMDFN</sequence>
<evidence type="ECO:0000256" key="4">
    <source>
        <dbReference type="ARBA" id="ARBA00022737"/>
    </source>
</evidence>
<feature type="disulfide bond" evidence="8">
    <location>
        <begin position="168"/>
        <end position="183"/>
    </location>
</feature>
<dbReference type="OrthoDB" id="664115at2759"/>
<protein>
    <submittedName>
        <fullName evidence="10">Uncharacterized protein</fullName>
    </submittedName>
</protein>
<dbReference type="GO" id="GO:0005886">
    <property type="term" value="C:plasma membrane"/>
    <property type="evidence" value="ECO:0007669"/>
    <property type="project" value="TreeGrafter"/>
</dbReference>
<reference evidence="10 11" key="1">
    <citation type="journal article" date="2014" name="Genome Biol. Evol.">
        <title>The genome of the myxosporean Thelohanellus kitauei shows adaptations to nutrient acquisition within its fish host.</title>
        <authorList>
            <person name="Yang Y."/>
            <person name="Xiong J."/>
            <person name="Zhou Z."/>
            <person name="Huo F."/>
            <person name="Miao W."/>
            <person name="Ran C."/>
            <person name="Liu Y."/>
            <person name="Zhang J."/>
            <person name="Feng J."/>
            <person name="Wang M."/>
            <person name="Wang M."/>
            <person name="Wang L."/>
            <person name="Yao B."/>
        </authorList>
    </citation>
    <scope>NUCLEOTIDE SEQUENCE [LARGE SCALE GENOMIC DNA]</scope>
    <source>
        <strain evidence="10">Wuqing</strain>
    </source>
</reference>
<evidence type="ECO:0000256" key="2">
    <source>
        <dbReference type="ARBA" id="ARBA00004308"/>
    </source>
</evidence>
<dbReference type="AlphaFoldDB" id="A0A0C2JWQ1"/>
<dbReference type="Gene3D" id="4.10.400.10">
    <property type="entry name" value="Low-density Lipoprotein Receptor"/>
    <property type="match status" value="3"/>
</dbReference>
<comment type="subcellular location">
    <subcellularLocation>
        <location evidence="2">Endomembrane system</location>
    </subcellularLocation>
    <subcellularLocation>
        <location evidence="1">Membrane</location>
        <topology evidence="1">Single-pass membrane protein</topology>
    </subcellularLocation>
</comment>
<evidence type="ECO:0000313" key="10">
    <source>
        <dbReference type="EMBL" id="KII73903.1"/>
    </source>
</evidence>
<dbReference type="GO" id="GO:0016192">
    <property type="term" value="P:vesicle-mediated transport"/>
    <property type="evidence" value="ECO:0007669"/>
    <property type="project" value="UniProtKB-ARBA"/>
</dbReference>
<keyword evidence="3 9" id="KW-0812">Transmembrane</keyword>
<feature type="transmembrane region" description="Helical" evidence="9">
    <location>
        <begin position="191"/>
        <end position="216"/>
    </location>
</feature>
<feature type="disulfide bond" evidence="8">
    <location>
        <begin position="89"/>
        <end position="104"/>
    </location>
</feature>
<dbReference type="SMART" id="SM00192">
    <property type="entry name" value="LDLa"/>
    <property type="match status" value="4"/>
</dbReference>
<evidence type="ECO:0000256" key="1">
    <source>
        <dbReference type="ARBA" id="ARBA00004167"/>
    </source>
</evidence>
<evidence type="ECO:0000256" key="5">
    <source>
        <dbReference type="ARBA" id="ARBA00022989"/>
    </source>
</evidence>
<dbReference type="PANTHER" id="PTHR24270">
    <property type="entry name" value="LOW-DENSITY LIPOPROTEIN RECEPTOR-RELATED"/>
    <property type="match status" value="1"/>
</dbReference>
<dbReference type="GO" id="GO:0012505">
    <property type="term" value="C:endomembrane system"/>
    <property type="evidence" value="ECO:0007669"/>
    <property type="project" value="UniProtKB-SubCell"/>
</dbReference>
<comment type="caution">
    <text evidence="10">The sequence shown here is derived from an EMBL/GenBank/DDBJ whole genome shotgun (WGS) entry which is preliminary data.</text>
</comment>
<keyword evidence="7 8" id="KW-1015">Disulfide bond</keyword>
<dbReference type="SUPFAM" id="SSF57424">
    <property type="entry name" value="LDL receptor-like module"/>
    <property type="match status" value="3"/>
</dbReference>
<dbReference type="Pfam" id="PF00057">
    <property type="entry name" value="Ldl_recept_a"/>
    <property type="match status" value="2"/>
</dbReference>